<feature type="domain" description="Acyl-CoA thioesterase-like N-terminal HotDog" evidence="1">
    <location>
        <begin position="205"/>
        <end position="289"/>
    </location>
</feature>
<keyword evidence="3" id="KW-1185">Reference proteome</keyword>
<proteinExistence type="predicted"/>
<comment type="caution">
    <text evidence="2">The sequence shown here is derived from an EMBL/GenBank/DDBJ whole genome shotgun (WGS) entry which is preliminary data.</text>
</comment>
<evidence type="ECO:0000259" key="1">
    <source>
        <dbReference type="Pfam" id="PF13622"/>
    </source>
</evidence>
<dbReference type="CDD" id="cd03440">
    <property type="entry name" value="hot_dog"/>
    <property type="match status" value="1"/>
</dbReference>
<dbReference type="Pfam" id="PF13622">
    <property type="entry name" value="4HBT_3"/>
    <property type="match status" value="1"/>
</dbReference>
<dbReference type="Gene3D" id="3.10.129.10">
    <property type="entry name" value="Hotdog Thioesterase"/>
    <property type="match status" value="2"/>
</dbReference>
<protein>
    <submittedName>
        <fullName evidence="2">Uncharacterized protein (TIGR00369 family)</fullName>
    </submittedName>
</protein>
<gene>
    <name evidence="2" type="ORF">DFR67_12414</name>
</gene>
<dbReference type="RefSeq" id="WP_146240553.1">
    <property type="nucleotide sequence ID" value="NZ_QJSP01000024.1"/>
</dbReference>
<organism evidence="2 3">
    <name type="scientific">Williamsia limnetica</name>
    <dbReference type="NCBI Taxonomy" id="882452"/>
    <lineage>
        <taxon>Bacteria</taxon>
        <taxon>Bacillati</taxon>
        <taxon>Actinomycetota</taxon>
        <taxon>Actinomycetes</taxon>
        <taxon>Mycobacteriales</taxon>
        <taxon>Nocardiaceae</taxon>
        <taxon>Williamsia</taxon>
    </lineage>
</organism>
<accession>A0A318RAZ0</accession>
<evidence type="ECO:0000313" key="2">
    <source>
        <dbReference type="EMBL" id="PYE12174.1"/>
    </source>
</evidence>
<dbReference type="OrthoDB" id="9813282at2"/>
<name>A0A318RAZ0_WILLI</name>
<dbReference type="Proteomes" id="UP000247591">
    <property type="component" value="Unassembled WGS sequence"/>
</dbReference>
<dbReference type="SUPFAM" id="SSF54637">
    <property type="entry name" value="Thioesterase/thiol ester dehydrase-isomerase"/>
    <property type="match status" value="2"/>
</dbReference>
<dbReference type="InterPro" id="IPR003736">
    <property type="entry name" value="PAAI_dom"/>
</dbReference>
<dbReference type="NCBIfam" id="TIGR00369">
    <property type="entry name" value="unchar_dom_1"/>
    <property type="match status" value="1"/>
</dbReference>
<reference evidence="2 3" key="1">
    <citation type="submission" date="2018-06" db="EMBL/GenBank/DDBJ databases">
        <title>Genomic Encyclopedia of Type Strains, Phase IV (KMG-IV): sequencing the most valuable type-strain genomes for metagenomic binning, comparative biology and taxonomic classification.</title>
        <authorList>
            <person name="Goeker M."/>
        </authorList>
    </citation>
    <scope>NUCLEOTIDE SEQUENCE [LARGE SCALE GENOMIC DNA]</scope>
    <source>
        <strain evidence="2 3">DSM 45521</strain>
    </source>
</reference>
<dbReference type="AlphaFoldDB" id="A0A318RAZ0"/>
<dbReference type="InterPro" id="IPR029069">
    <property type="entry name" value="HotDog_dom_sf"/>
</dbReference>
<dbReference type="EMBL" id="QJSP01000024">
    <property type="protein sequence ID" value="PYE12174.1"/>
    <property type="molecule type" value="Genomic_DNA"/>
</dbReference>
<dbReference type="GO" id="GO:0016790">
    <property type="term" value="F:thiolester hydrolase activity"/>
    <property type="evidence" value="ECO:0007669"/>
    <property type="project" value="UniProtKB-ARBA"/>
</dbReference>
<dbReference type="CDD" id="cd03443">
    <property type="entry name" value="PaaI_thioesterase"/>
    <property type="match status" value="1"/>
</dbReference>
<sequence length="304" mass="30434">MTEAPDPMATLAITSMPGEPYGTVLRQTVGADLADHRGDIGLSAIATLAEIVGGSSFYHSQPPGTACVQSRLSLSATIPVTAGAHVIGRGRVVGAVEGHGTTYAELVDDASGAVVCVATARAVVVSRATGEIPRRDAVASATDSATSPAPVTLDPDLTGRGILLGLIDGTVAPGPIAQVLGIAVSSVGETDIEVRATPSAAMANQMGTMHGGIVIAMMSEACSLAAELSAPAGGRYRISDITASFLRSPALDAGDLTITVSQVKSGRRISSVIATMTDSDGKLLTQASADGVGFARSLAGSSRP</sequence>
<dbReference type="InterPro" id="IPR049449">
    <property type="entry name" value="TesB_ACOT8-like_N"/>
</dbReference>
<evidence type="ECO:0000313" key="3">
    <source>
        <dbReference type="Proteomes" id="UP000247591"/>
    </source>
</evidence>